<evidence type="ECO:0000256" key="18">
    <source>
        <dbReference type="ARBA" id="ARBA00023170"/>
    </source>
</evidence>
<accession>A0A7I8K348</accession>
<dbReference type="SMART" id="SM00108">
    <property type="entry name" value="B_lectin"/>
    <property type="match status" value="1"/>
</dbReference>
<keyword evidence="15" id="KW-0465">Mannose-binding</keyword>
<evidence type="ECO:0000313" key="30">
    <source>
        <dbReference type="EMBL" id="CAA7390770.1"/>
    </source>
</evidence>
<dbReference type="Pfam" id="PF00069">
    <property type="entry name" value="Pkinase"/>
    <property type="match status" value="1"/>
</dbReference>
<keyword evidence="7 25" id="KW-0812">Transmembrane</keyword>
<dbReference type="GO" id="GO:0005537">
    <property type="term" value="F:D-mannose binding"/>
    <property type="evidence" value="ECO:0007669"/>
    <property type="project" value="UniProtKB-KW"/>
</dbReference>
<keyword evidence="9" id="KW-0430">Lectin</keyword>
<feature type="signal peptide" evidence="26">
    <location>
        <begin position="1"/>
        <end position="16"/>
    </location>
</feature>
<evidence type="ECO:0000256" key="6">
    <source>
        <dbReference type="ARBA" id="ARBA00022679"/>
    </source>
</evidence>
<evidence type="ECO:0000256" key="25">
    <source>
        <dbReference type="SAM" id="Phobius"/>
    </source>
</evidence>
<dbReference type="CDD" id="cd00028">
    <property type="entry name" value="B_lectin"/>
    <property type="match status" value="1"/>
</dbReference>
<keyword evidence="18" id="KW-0675">Receptor</keyword>
<evidence type="ECO:0000259" key="27">
    <source>
        <dbReference type="PROSITE" id="PS50011"/>
    </source>
</evidence>
<evidence type="ECO:0000256" key="4">
    <source>
        <dbReference type="ARBA" id="ARBA00022546"/>
    </source>
</evidence>
<evidence type="ECO:0000256" key="26">
    <source>
        <dbReference type="SAM" id="SignalP"/>
    </source>
</evidence>
<proteinExistence type="inferred from homology"/>
<dbReference type="OrthoDB" id="643280at2759"/>
<feature type="domain" description="Apple" evidence="29">
    <location>
        <begin position="355"/>
        <end position="437"/>
    </location>
</feature>
<evidence type="ECO:0000256" key="1">
    <source>
        <dbReference type="ARBA" id="ARBA00004479"/>
    </source>
</evidence>
<evidence type="ECO:0000256" key="22">
    <source>
        <dbReference type="PIRNR" id="PIRNR000641"/>
    </source>
</evidence>
<feature type="domain" description="Bulb-type lectin" evidence="28">
    <location>
        <begin position="29"/>
        <end position="150"/>
    </location>
</feature>
<keyword evidence="19" id="KW-0325">Glycoprotein</keyword>
<organism evidence="30 31">
    <name type="scientific">Spirodela intermedia</name>
    <name type="common">Intermediate duckweed</name>
    <dbReference type="NCBI Taxonomy" id="51605"/>
    <lineage>
        <taxon>Eukaryota</taxon>
        <taxon>Viridiplantae</taxon>
        <taxon>Streptophyta</taxon>
        <taxon>Embryophyta</taxon>
        <taxon>Tracheophyta</taxon>
        <taxon>Spermatophyta</taxon>
        <taxon>Magnoliopsida</taxon>
        <taxon>Liliopsida</taxon>
        <taxon>Araceae</taxon>
        <taxon>Lemnoideae</taxon>
        <taxon>Spirodela</taxon>
    </lineage>
</organism>
<dbReference type="SMART" id="SM00220">
    <property type="entry name" value="S_TKc"/>
    <property type="match status" value="1"/>
</dbReference>
<evidence type="ECO:0000256" key="21">
    <source>
        <dbReference type="ARBA" id="ARBA00048679"/>
    </source>
</evidence>
<feature type="transmembrane region" description="Helical" evidence="25">
    <location>
        <begin position="459"/>
        <end position="483"/>
    </location>
</feature>
<feature type="compositionally biased region" description="Acidic residues" evidence="24">
    <location>
        <begin position="845"/>
        <end position="858"/>
    </location>
</feature>
<dbReference type="InterPro" id="IPR000858">
    <property type="entry name" value="S_locus_glycoprot_dom"/>
</dbReference>
<keyword evidence="8 26" id="KW-0732">Signal</keyword>
<comment type="catalytic activity">
    <reaction evidence="21 22">
        <text>L-seryl-[protein] + ATP = O-phospho-L-seryl-[protein] + ADP + H(+)</text>
        <dbReference type="Rhea" id="RHEA:17989"/>
        <dbReference type="Rhea" id="RHEA-COMP:9863"/>
        <dbReference type="Rhea" id="RHEA-COMP:11604"/>
        <dbReference type="ChEBI" id="CHEBI:15378"/>
        <dbReference type="ChEBI" id="CHEBI:29999"/>
        <dbReference type="ChEBI" id="CHEBI:30616"/>
        <dbReference type="ChEBI" id="CHEBI:83421"/>
        <dbReference type="ChEBI" id="CHEBI:456216"/>
        <dbReference type="EC" id="2.7.11.1"/>
    </reaction>
</comment>
<dbReference type="FunFam" id="1.10.510.10:FF:000248">
    <property type="entry name" value="S-receptor-like kinase 5"/>
    <property type="match status" value="1"/>
</dbReference>
<dbReference type="PANTHER" id="PTHR47974">
    <property type="entry name" value="OS07G0415500 PROTEIN"/>
    <property type="match status" value="1"/>
</dbReference>
<keyword evidence="2 22" id="KW-0723">Serine/threonine-protein kinase</keyword>
<evidence type="ECO:0000256" key="14">
    <source>
        <dbReference type="ARBA" id="ARBA00022989"/>
    </source>
</evidence>
<dbReference type="FunFam" id="3.30.200.20:FF:000178">
    <property type="entry name" value="serine/threonine-protein kinase PBS1-like"/>
    <property type="match status" value="1"/>
</dbReference>
<evidence type="ECO:0000256" key="19">
    <source>
        <dbReference type="ARBA" id="ARBA00023180"/>
    </source>
</evidence>
<dbReference type="PIRSF" id="PIRSF000641">
    <property type="entry name" value="SRK"/>
    <property type="match status" value="1"/>
</dbReference>
<keyword evidence="4" id="KW-0348">Hemagglutinin</keyword>
<keyword evidence="6 22" id="KW-0808">Transferase</keyword>
<sequence length="865" mass="94840">MLLAALLWASVGAGLASTSDSGRFAAAMGGGLGTSVLITGNSTLISPNQTFEIGFFTLDGGSRWYFGIWYASIPIRTYVWVANRDSPVGGGFTPATVRMTAEGFMTVRDDAGRDLWRTDNSEPAGAARLLDTGNLVLLSGDGEGRVVWESFDHPADTWLPGLSVSRRRIITSWRSPVDPSRGPYSLRLKPPNYGEFELIYENGVLSPITYWSTGNWTGDRFTGVPEMTVPYIYTFRFDKPFTPDASFVYSEAPSALVILRPFLTRFVVDSSGELRQYTWSAQSSSWNMFWSRPEDLCGVYARCGDMGLCREEGLRPCDCLPGFAPADPVSWNSDDFTGGCRIDEAGGGGGGDDHCGAGDLREKPSELKELGPMSFDGASTVSFPSPSRGSCEDSCLRNCSCRGLNYNPETKRCRNLYGNLFNLRNSTSAPTLYLRTSLGGSSSSSQSGSKPRGGEWKTVALSVGSVCVLLALAAAAALVWTLLRIGKRETRRPKTATAARGEEEEDDDIPATANLRVFTYKELSTATKEFSEELGHGGFGAVFRGELPDSSLVAVKRLDRPGGGDREFRAEVRTIGSIQHVNLVRLRGFCSDDPHRLLVYEYMPRGPLSAYLSRKRRQQPQREELFLRWEERWRVAVGTARGIAYLHEECRDCIVHCDIKPENILLDGDFTAKVSDFGLAKLIGRDFSRVLATMRGTWGYVAPEWISGVAITAKADVYSYGMTLMELIGGRRNVETAAAEEEEEDGEKWFFPPWAARQVVEGNVASVVDPQLAGDYDVRQAERAALVAVWCIQDQETNRPTMGQVVKILEGTVEVTSPPLPQLLQALVSGDSFRRAASHASTSPGDDDDDNYSEEDSEISVVNGR</sequence>
<dbReference type="GO" id="GO:0051707">
    <property type="term" value="P:response to other organism"/>
    <property type="evidence" value="ECO:0007669"/>
    <property type="project" value="UniProtKB-ARBA"/>
</dbReference>
<reference evidence="30" key="1">
    <citation type="submission" date="2020-02" db="EMBL/GenBank/DDBJ databases">
        <authorList>
            <person name="Scholz U."/>
            <person name="Mascher M."/>
            <person name="Fiebig A."/>
        </authorList>
    </citation>
    <scope>NUCLEOTIDE SEQUENCE</scope>
</reference>
<comment type="similarity">
    <text evidence="22">Belongs to the protein kinase superfamily. Ser/Thr protein kinase family.</text>
</comment>
<dbReference type="Pfam" id="PF01453">
    <property type="entry name" value="B_lectin"/>
    <property type="match status" value="1"/>
</dbReference>
<keyword evidence="13 22" id="KW-0067">ATP-binding</keyword>
<feature type="binding site" evidence="23">
    <location>
        <position position="556"/>
    </location>
    <ligand>
        <name>ATP</name>
        <dbReference type="ChEBI" id="CHEBI:30616"/>
    </ligand>
</feature>
<keyword evidence="12 22" id="KW-0418">Kinase</keyword>
<evidence type="ECO:0000256" key="24">
    <source>
        <dbReference type="SAM" id="MobiDB-lite"/>
    </source>
</evidence>
<evidence type="ECO:0000259" key="28">
    <source>
        <dbReference type="PROSITE" id="PS50927"/>
    </source>
</evidence>
<keyword evidence="10" id="KW-0677">Repeat</keyword>
<evidence type="ECO:0000256" key="7">
    <source>
        <dbReference type="ARBA" id="ARBA00022692"/>
    </source>
</evidence>
<evidence type="ECO:0000256" key="11">
    <source>
        <dbReference type="ARBA" id="ARBA00022741"/>
    </source>
</evidence>
<dbReference type="GO" id="GO:0005524">
    <property type="term" value="F:ATP binding"/>
    <property type="evidence" value="ECO:0007669"/>
    <property type="project" value="UniProtKB-UniRule"/>
</dbReference>
<dbReference type="InterPro" id="IPR036426">
    <property type="entry name" value="Bulb-type_lectin_dom_sf"/>
</dbReference>
<protein>
    <recommendedName>
        <fullName evidence="22">Receptor-like serine/threonine-protein kinase</fullName>
        <ecNumber evidence="22">2.7.11.1</ecNumber>
    </recommendedName>
</protein>
<dbReference type="InterPro" id="IPR017441">
    <property type="entry name" value="Protein_kinase_ATP_BS"/>
</dbReference>
<evidence type="ECO:0000256" key="10">
    <source>
        <dbReference type="ARBA" id="ARBA00022737"/>
    </source>
</evidence>
<keyword evidence="5" id="KW-0597">Phosphoprotein</keyword>
<dbReference type="GO" id="GO:0016020">
    <property type="term" value="C:membrane"/>
    <property type="evidence" value="ECO:0007669"/>
    <property type="project" value="UniProtKB-SubCell"/>
</dbReference>
<dbReference type="PROSITE" id="PS50948">
    <property type="entry name" value="PAN"/>
    <property type="match status" value="1"/>
</dbReference>
<keyword evidence="14 25" id="KW-1133">Transmembrane helix</keyword>
<feature type="region of interest" description="Disordered" evidence="24">
    <location>
        <begin position="834"/>
        <end position="865"/>
    </location>
</feature>
<evidence type="ECO:0000256" key="17">
    <source>
        <dbReference type="ARBA" id="ARBA00023157"/>
    </source>
</evidence>
<dbReference type="Gene3D" id="3.30.200.20">
    <property type="entry name" value="Phosphorylase Kinase, domain 1"/>
    <property type="match status" value="1"/>
</dbReference>
<dbReference type="InterPro" id="IPR001480">
    <property type="entry name" value="Bulb-type_lectin_dom"/>
</dbReference>
<dbReference type="Pfam" id="PF00954">
    <property type="entry name" value="S_locus_glycop"/>
    <property type="match status" value="1"/>
</dbReference>
<dbReference type="Gene3D" id="1.10.510.10">
    <property type="entry name" value="Transferase(Phosphotransferase) domain 1"/>
    <property type="match status" value="1"/>
</dbReference>
<feature type="domain" description="Protein kinase" evidence="27">
    <location>
        <begin position="528"/>
        <end position="813"/>
    </location>
</feature>
<keyword evidence="31" id="KW-1185">Reference proteome</keyword>
<evidence type="ECO:0000256" key="3">
    <source>
        <dbReference type="ARBA" id="ARBA00022536"/>
    </source>
</evidence>
<dbReference type="GO" id="GO:0004674">
    <property type="term" value="F:protein serine/threonine kinase activity"/>
    <property type="evidence" value="ECO:0007669"/>
    <property type="project" value="UniProtKB-KW"/>
</dbReference>
<feature type="chain" id="PRO_5029628617" description="Receptor-like serine/threonine-protein kinase" evidence="26">
    <location>
        <begin position="17"/>
        <end position="865"/>
    </location>
</feature>
<dbReference type="InterPro" id="IPR000719">
    <property type="entry name" value="Prot_kinase_dom"/>
</dbReference>
<gene>
    <name evidence="30" type="ORF">SI8410_02002198</name>
</gene>
<dbReference type="EC" id="2.7.11.1" evidence="22"/>
<dbReference type="SUPFAM" id="SSF51110">
    <property type="entry name" value="alpha-D-mannose-specific plant lectins"/>
    <property type="match status" value="1"/>
</dbReference>
<evidence type="ECO:0000256" key="9">
    <source>
        <dbReference type="ARBA" id="ARBA00022734"/>
    </source>
</evidence>
<dbReference type="PROSITE" id="PS50011">
    <property type="entry name" value="PROTEIN_KINASE_DOM"/>
    <property type="match status" value="1"/>
</dbReference>
<dbReference type="Proteomes" id="UP000663760">
    <property type="component" value="Chromosome 2"/>
</dbReference>
<dbReference type="PROSITE" id="PS50927">
    <property type="entry name" value="BULB_LECTIN"/>
    <property type="match status" value="1"/>
</dbReference>
<dbReference type="EMBL" id="LR746265">
    <property type="protein sequence ID" value="CAA7390770.1"/>
    <property type="molecule type" value="Genomic_DNA"/>
</dbReference>
<dbReference type="PROSITE" id="PS00107">
    <property type="entry name" value="PROTEIN_KINASE_ATP"/>
    <property type="match status" value="1"/>
</dbReference>
<keyword evidence="16 25" id="KW-0472">Membrane</keyword>
<dbReference type="PROSITE" id="PS00108">
    <property type="entry name" value="PROTEIN_KINASE_ST"/>
    <property type="match status" value="1"/>
</dbReference>
<evidence type="ECO:0000256" key="2">
    <source>
        <dbReference type="ARBA" id="ARBA00022527"/>
    </source>
</evidence>
<comment type="catalytic activity">
    <reaction evidence="20 22">
        <text>L-threonyl-[protein] + ATP = O-phospho-L-threonyl-[protein] + ADP + H(+)</text>
        <dbReference type="Rhea" id="RHEA:46608"/>
        <dbReference type="Rhea" id="RHEA-COMP:11060"/>
        <dbReference type="Rhea" id="RHEA-COMP:11605"/>
        <dbReference type="ChEBI" id="CHEBI:15378"/>
        <dbReference type="ChEBI" id="CHEBI:30013"/>
        <dbReference type="ChEBI" id="CHEBI:30616"/>
        <dbReference type="ChEBI" id="CHEBI:61977"/>
        <dbReference type="ChEBI" id="CHEBI:456216"/>
        <dbReference type="EC" id="2.7.11.1"/>
    </reaction>
</comment>
<evidence type="ECO:0000259" key="29">
    <source>
        <dbReference type="PROSITE" id="PS50948"/>
    </source>
</evidence>
<dbReference type="Gene3D" id="2.90.10.10">
    <property type="entry name" value="Bulb-type lectin domain"/>
    <property type="match status" value="1"/>
</dbReference>
<evidence type="ECO:0000256" key="8">
    <source>
        <dbReference type="ARBA" id="ARBA00022729"/>
    </source>
</evidence>
<evidence type="ECO:0000256" key="20">
    <source>
        <dbReference type="ARBA" id="ARBA00047899"/>
    </source>
</evidence>
<evidence type="ECO:0000313" key="31">
    <source>
        <dbReference type="Proteomes" id="UP000663760"/>
    </source>
</evidence>
<name>A0A7I8K348_SPIIN</name>
<keyword evidence="3" id="KW-0245">EGF-like domain</keyword>
<dbReference type="InterPro" id="IPR011009">
    <property type="entry name" value="Kinase-like_dom_sf"/>
</dbReference>
<dbReference type="GO" id="GO:0048544">
    <property type="term" value="P:recognition of pollen"/>
    <property type="evidence" value="ECO:0007669"/>
    <property type="project" value="InterPro"/>
</dbReference>
<evidence type="ECO:0000256" key="13">
    <source>
        <dbReference type="ARBA" id="ARBA00022840"/>
    </source>
</evidence>
<evidence type="ECO:0000256" key="23">
    <source>
        <dbReference type="PROSITE-ProRule" id="PRU10141"/>
    </source>
</evidence>
<dbReference type="InterPro" id="IPR003609">
    <property type="entry name" value="Pan_app"/>
</dbReference>
<dbReference type="InterPro" id="IPR024171">
    <property type="entry name" value="SRK-like_kinase"/>
</dbReference>
<evidence type="ECO:0000256" key="5">
    <source>
        <dbReference type="ARBA" id="ARBA00022553"/>
    </source>
</evidence>
<dbReference type="AlphaFoldDB" id="A0A7I8K348"/>
<keyword evidence="11 22" id="KW-0547">Nucleotide-binding</keyword>
<evidence type="ECO:0000256" key="15">
    <source>
        <dbReference type="ARBA" id="ARBA00023035"/>
    </source>
</evidence>
<keyword evidence="17" id="KW-1015">Disulfide bond</keyword>
<comment type="subcellular location">
    <subcellularLocation>
        <location evidence="1">Membrane</location>
        <topology evidence="1">Single-pass type I membrane protein</topology>
    </subcellularLocation>
</comment>
<dbReference type="SUPFAM" id="SSF56112">
    <property type="entry name" value="Protein kinase-like (PK-like)"/>
    <property type="match status" value="1"/>
</dbReference>
<dbReference type="InterPro" id="IPR008271">
    <property type="entry name" value="Ser/Thr_kinase_AS"/>
</dbReference>
<evidence type="ECO:0000256" key="12">
    <source>
        <dbReference type="ARBA" id="ARBA00022777"/>
    </source>
</evidence>
<evidence type="ECO:0000256" key="16">
    <source>
        <dbReference type="ARBA" id="ARBA00023136"/>
    </source>
</evidence>
<dbReference type="PANTHER" id="PTHR47974:SF20">
    <property type="entry name" value="RECEPTOR-LIKE SERINE_THREONINE-PROTEIN KINASE"/>
    <property type="match status" value="1"/>
</dbReference>